<protein>
    <submittedName>
        <fullName evidence="1">15557_t:CDS:1</fullName>
    </submittedName>
</protein>
<gene>
    <name evidence="1" type="ORF">ACOLOM_LOCUS3795</name>
</gene>
<keyword evidence="2" id="KW-1185">Reference proteome</keyword>
<accession>A0ACA9LG41</accession>
<sequence length="251" mass="29262">MTNYEDKLDQLLALFESANEAKLRDSLRCAKGDLERAANIYLEETEKRSRNKHSLKQSTLKLFFHDASVENSEIRPPLNKKRHLNDHESTRDSSEGQNLTEENAKKQDFGKTTNLNEILKWPPSSGKTLKVKARNIKPVLQLYHPHDVSERTPCTLIHDVLPKDLANSLLKVMLKESETWQRNQWWLFERMVTSSHTSSFYTSAEVDKVYDGEVYYNGKRTEGTQAFSPEMEIARKHIKDIVNEKRDDRER</sequence>
<proteinExistence type="predicted"/>
<evidence type="ECO:0000313" key="1">
    <source>
        <dbReference type="EMBL" id="CAG8524256.1"/>
    </source>
</evidence>
<evidence type="ECO:0000313" key="2">
    <source>
        <dbReference type="Proteomes" id="UP000789525"/>
    </source>
</evidence>
<comment type="caution">
    <text evidence="1">The sequence shown here is derived from an EMBL/GenBank/DDBJ whole genome shotgun (WGS) entry which is preliminary data.</text>
</comment>
<name>A0ACA9LG41_9GLOM</name>
<organism evidence="1 2">
    <name type="scientific">Acaulospora colombiana</name>
    <dbReference type="NCBI Taxonomy" id="27376"/>
    <lineage>
        <taxon>Eukaryota</taxon>
        <taxon>Fungi</taxon>
        <taxon>Fungi incertae sedis</taxon>
        <taxon>Mucoromycota</taxon>
        <taxon>Glomeromycotina</taxon>
        <taxon>Glomeromycetes</taxon>
        <taxon>Diversisporales</taxon>
        <taxon>Acaulosporaceae</taxon>
        <taxon>Acaulospora</taxon>
    </lineage>
</organism>
<dbReference type="Proteomes" id="UP000789525">
    <property type="component" value="Unassembled WGS sequence"/>
</dbReference>
<reference evidence="1" key="1">
    <citation type="submission" date="2021-06" db="EMBL/GenBank/DDBJ databases">
        <authorList>
            <person name="Kallberg Y."/>
            <person name="Tangrot J."/>
            <person name="Rosling A."/>
        </authorList>
    </citation>
    <scope>NUCLEOTIDE SEQUENCE</scope>
    <source>
        <strain evidence="1">CL356</strain>
    </source>
</reference>
<dbReference type="EMBL" id="CAJVPT010005809">
    <property type="protein sequence ID" value="CAG8524256.1"/>
    <property type="molecule type" value="Genomic_DNA"/>
</dbReference>